<feature type="domain" description="RNase H type-1" evidence="2">
    <location>
        <begin position="31"/>
        <end position="101"/>
    </location>
</feature>
<protein>
    <recommendedName>
        <fullName evidence="2">RNase H type-1 domain-containing protein</fullName>
    </recommendedName>
</protein>
<dbReference type="GO" id="GO:0003676">
    <property type="term" value="F:nucleic acid binding"/>
    <property type="evidence" value="ECO:0007669"/>
    <property type="project" value="InterPro"/>
</dbReference>
<organism evidence="3 4">
    <name type="scientific">Hevea brasiliensis</name>
    <name type="common">Para rubber tree</name>
    <name type="synonym">Siphonia brasiliensis</name>
    <dbReference type="NCBI Taxonomy" id="3981"/>
    <lineage>
        <taxon>Eukaryota</taxon>
        <taxon>Viridiplantae</taxon>
        <taxon>Streptophyta</taxon>
        <taxon>Embryophyta</taxon>
        <taxon>Tracheophyta</taxon>
        <taxon>Spermatophyta</taxon>
        <taxon>Magnoliopsida</taxon>
        <taxon>eudicotyledons</taxon>
        <taxon>Gunneridae</taxon>
        <taxon>Pentapetalae</taxon>
        <taxon>rosids</taxon>
        <taxon>fabids</taxon>
        <taxon>Malpighiales</taxon>
        <taxon>Euphorbiaceae</taxon>
        <taxon>Crotonoideae</taxon>
        <taxon>Micrandreae</taxon>
        <taxon>Hevea</taxon>
    </lineage>
</organism>
<feature type="chain" id="PRO_5025600357" description="RNase H type-1 domain-containing protein" evidence="1">
    <location>
        <begin position="24"/>
        <end position="110"/>
    </location>
</feature>
<feature type="signal peptide" evidence="1">
    <location>
        <begin position="1"/>
        <end position="23"/>
    </location>
</feature>
<dbReference type="EMBL" id="JAAGAX010000017">
    <property type="protein sequence ID" value="KAF2286332.1"/>
    <property type="molecule type" value="Genomic_DNA"/>
</dbReference>
<dbReference type="GO" id="GO:0004523">
    <property type="term" value="F:RNA-DNA hybrid ribonuclease activity"/>
    <property type="evidence" value="ECO:0007669"/>
    <property type="project" value="InterPro"/>
</dbReference>
<evidence type="ECO:0000256" key="1">
    <source>
        <dbReference type="SAM" id="SignalP"/>
    </source>
</evidence>
<dbReference type="AlphaFoldDB" id="A0A6A6KBU7"/>
<keyword evidence="1" id="KW-0732">Signal</keyword>
<evidence type="ECO:0000313" key="4">
    <source>
        <dbReference type="Proteomes" id="UP000467840"/>
    </source>
</evidence>
<comment type="caution">
    <text evidence="3">The sequence shown here is derived from an EMBL/GenBank/DDBJ whole genome shotgun (WGS) entry which is preliminary data.</text>
</comment>
<proteinExistence type="predicted"/>
<dbReference type="InterPro" id="IPR002156">
    <property type="entry name" value="RNaseH_domain"/>
</dbReference>
<evidence type="ECO:0000259" key="2">
    <source>
        <dbReference type="Pfam" id="PF13456"/>
    </source>
</evidence>
<dbReference type="Pfam" id="PF13456">
    <property type="entry name" value="RVT_3"/>
    <property type="match status" value="1"/>
</dbReference>
<evidence type="ECO:0000313" key="3">
    <source>
        <dbReference type="EMBL" id="KAF2286332.1"/>
    </source>
</evidence>
<name>A0A6A6KBU7_HEVBR</name>
<dbReference type="Proteomes" id="UP000467840">
    <property type="component" value="Chromosome 3"/>
</dbReference>
<gene>
    <name evidence="3" type="ORF">GH714_014300</name>
</gene>
<keyword evidence="4" id="KW-1185">Reference proteome</keyword>
<sequence length="110" mass="12525">MATALLIGLWLLSMFIGRSLVLGHRSYGLREVLSWLLARKCGDIDIAIDVYEVSNALDSNKVNLAEFSLIIDECRFLLRQILNASLRWVRRRANRVAHFAAGELYYMVAP</sequence>
<accession>A0A6A6KBU7</accession>
<reference evidence="3 4" key="1">
    <citation type="journal article" date="2020" name="Mol. Plant">
        <title>The Chromosome-Based Rubber Tree Genome Provides New Insights into Spurge Genome Evolution and Rubber Biosynthesis.</title>
        <authorList>
            <person name="Liu J."/>
            <person name="Shi C."/>
            <person name="Shi C.C."/>
            <person name="Li W."/>
            <person name="Zhang Q.J."/>
            <person name="Zhang Y."/>
            <person name="Li K."/>
            <person name="Lu H.F."/>
            <person name="Shi C."/>
            <person name="Zhu S.T."/>
            <person name="Xiao Z.Y."/>
            <person name="Nan H."/>
            <person name="Yue Y."/>
            <person name="Zhu X.G."/>
            <person name="Wu Y."/>
            <person name="Hong X.N."/>
            <person name="Fan G.Y."/>
            <person name="Tong Y."/>
            <person name="Zhang D."/>
            <person name="Mao C.L."/>
            <person name="Liu Y.L."/>
            <person name="Hao S.J."/>
            <person name="Liu W.Q."/>
            <person name="Lv M.Q."/>
            <person name="Zhang H.B."/>
            <person name="Liu Y."/>
            <person name="Hu-Tang G.R."/>
            <person name="Wang J.P."/>
            <person name="Wang J.H."/>
            <person name="Sun Y.H."/>
            <person name="Ni S.B."/>
            <person name="Chen W.B."/>
            <person name="Zhang X.C."/>
            <person name="Jiao Y.N."/>
            <person name="Eichler E.E."/>
            <person name="Li G.H."/>
            <person name="Liu X."/>
            <person name="Gao L.Z."/>
        </authorList>
    </citation>
    <scope>NUCLEOTIDE SEQUENCE [LARGE SCALE GENOMIC DNA]</scope>
    <source>
        <strain evidence="4">cv. GT1</strain>
        <tissue evidence="3">Leaf</tissue>
    </source>
</reference>